<accession>A0A3P8F2F2</accession>
<accession>A0A183GXH5</accession>
<evidence type="ECO:0000313" key="3">
    <source>
        <dbReference type="WBParaSite" id="HPBE_0002739501-mRNA-1"/>
    </source>
</evidence>
<dbReference type="EMBL" id="UZAH01043580">
    <property type="protein sequence ID" value="VDP63411.1"/>
    <property type="molecule type" value="Genomic_DNA"/>
</dbReference>
<keyword evidence="2" id="KW-1185">Reference proteome</keyword>
<organism evidence="2 3">
    <name type="scientific">Heligmosomoides polygyrus</name>
    <name type="common">Parasitic roundworm</name>
    <dbReference type="NCBI Taxonomy" id="6339"/>
    <lineage>
        <taxon>Eukaryota</taxon>
        <taxon>Metazoa</taxon>
        <taxon>Ecdysozoa</taxon>
        <taxon>Nematoda</taxon>
        <taxon>Chromadorea</taxon>
        <taxon>Rhabditida</taxon>
        <taxon>Rhabditina</taxon>
        <taxon>Rhabditomorpha</taxon>
        <taxon>Strongyloidea</taxon>
        <taxon>Heligmosomidae</taxon>
        <taxon>Heligmosomoides</taxon>
    </lineage>
</organism>
<name>A0A183GXH5_HELPZ</name>
<evidence type="ECO:0000313" key="2">
    <source>
        <dbReference type="Proteomes" id="UP000050761"/>
    </source>
</evidence>
<dbReference type="AlphaFoldDB" id="A0A183GXH5"/>
<gene>
    <name evidence="1" type="ORF">HPBE_LOCUS27394</name>
</gene>
<protein>
    <submittedName>
        <fullName evidence="1 3">Uncharacterized protein</fullName>
    </submittedName>
</protein>
<evidence type="ECO:0000313" key="1">
    <source>
        <dbReference type="EMBL" id="VDP63411.1"/>
    </source>
</evidence>
<sequence>MFYVFRTDIKKYVLDSHSQLAPKVKTVKAAAHEDPPADISTTTMTITTTKAIFQHSFHNFFNTDFLVKVRLKV</sequence>
<proteinExistence type="predicted"/>
<reference evidence="3" key="2">
    <citation type="submission" date="2019-09" db="UniProtKB">
        <authorList>
            <consortium name="WormBaseParasite"/>
        </authorList>
    </citation>
    <scope>IDENTIFICATION</scope>
</reference>
<dbReference type="Proteomes" id="UP000050761">
    <property type="component" value="Unassembled WGS sequence"/>
</dbReference>
<dbReference type="WBParaSite" id="HPBE_0002739501-mRNA-1">
    <property type="protein sequence ID" value="HPBE_0002739501-mRNA-1"/>
    <property type="gene ID" value="HPBE_0002739501"/>
</dbReference>
<reference evidence="1 2" key="1">
    <citation type="submission" date="2018-11" db="EMBL/GenBank/DDBJ databases">
        <authorList>
            <consortium name="Pathogen Informatics"/>
        </authorList>
    </citation>
    <scope>NUCLEOTIDE SEQUENCE [LARGE SCALE GENOMIC DNA]</scope>
</reference>